<evidence type="ECO:0000256" key="1">
    <source>
        <dbReference type="SAM" id="Phobius"/>
    </source>
</evidence>
<dbReference type="PATRIC" id="fig|997296.3.peg.589"/>
<evidence type="ECO:0000313" key="3">
    <source>
        <dbReference type="Proteomes" id="UP000010523"/>
    </source>
</evidence>
<keyword evidence="1" id="KW-0472">Membrane</keyword>
<sequence>MSEIFISIHETIKEKGVIAILFKYLFILPTFTINICLVWLFTYLLKIMDFINTTDFFYYSIAGGFLWIISFYVATIFPNLPSKVLKKEQ</sequence>
<feature type="transmembrane region" description="Helical" evidence="1">
    <location>
        <begin position="21"/>
        <end position="44"/>
    </location>
</feature>
<keyword evidence="1" id="KW-1133">Transmembrane helix</keyword>
<keyword evidence="1" id="KW-0812">Transmembrane</keyword>
<accession>I3E5N1</accession>
<name>I3E5N1_BACMT</name>
<organism evidence="2 3">
    <name type="scientific">Bacillus methanolicus PB1</name>
    <dbReference type="NCBI Taxonomy" id="997296"/>
    <lineage>
        <taxon>Bacteria</taxon>
        <taxon>Bacillati</taxon>
        <taxon>Bacillota</taxon>
        <taxon>Bacilli</taxon>
        <taxon>Bacillales</taxon>
        <taxon>Bacillaceae</taxon>
        <taxon>Bacillus</taxon>
    </lineage>
</organism>
<dbReference type="STRING" id="997296.PB1_02645"/>
<gene>
    <name evidence="2" type="ORF">PB1_02645</name>
</gene>
<dbReference type="Proteomes" id="UP000010523">
    <property type="component" value="Unassembled WGS sequence"/>
</dbReference>
<evidence type="ECO:0000313" key="2">
    <source>
        <dbReference type="EMBL" id="EIJ81802.1"/>
    </source>
</evidence>
<dbReference type="EMBL" id="AFEU01000001">
    <property type="protein sequence ID" value="EIJ81802.1"/>
    <property type="molecule type" value="Genomic_DNA"/>
</dbReference>
<protein>
    <submittedName>
        <fullName evidence="2">Uncharacterized protein</fullName>
    </submittedName>
</protein>
<feature type="transmembrane region" description="Helical" evidence="1">
    <location>
        <begin position="56"/>
        <end position="77"/>
    </location>
</feature>
<keyword evidence="3" id="KW-1185">Reference proteome</keyword>
<proteinExistence type="predicted"/>
<comment type="caution">
    <text evidence="2">The sequence shown here is derived from an EMBL/GenBank/DDBJ whole genome shotgun (WGS) entry which is preliminary data.</text>
</comment>
<dbReference type="AlphaFoldDB" id="I3E5N1"/>
<reference evidence="2 3" key="1">
    <citation type="journal article" date="2012" name="Appl. Environ. Microbiol.">
        <title>Genome Sequence of Thermotolerant Bacillus methanolicus: Features and Regulation Related to Methylotrophy and Production of L-Lysine and L-Glutamate from Methanol.</title>
        <authorList>
            <person name="Heggeset T.M."/>
            <person name="Krog A."/>
            <person name="Balzer S."/>
            <person name="Wentzel A."/>
            <person name="Ellingsen T.E."/>
            <person name="Brautaset T."/>
        </authorList>
    </citation>
    <scope>NUCLEOTIDE SEQUENCE [LARGE SCALE GENOMIC DNA]</scope>
    <source>
        <strain evidence="2 3">PB1</strain>
    </source>
</reference>